<keyword evidence="3" id="KW-1185">Reference proteome</keyword>
<name>A0A1B8G9Q3_9PEZI</name>
<protein>
    <submittedName>
        <fullName evidence="2">Ribosylnicotinamide kinase</fullName>
    </submittedName>
</protein>
<keyword evidence="2" id="KW-0418">Kinase</keyword>
<organism evidence="2 3">
    <name type="scientific">Pseudogymnoascus verrucosus</name>
    <dbReference type="NCBI Taxonomy" id="342668"/>
    <lineage>
        <taxon>Eukaryota</taxon>
        <taxon>Fungi</taxon>
        <taxon>Dikarya</taxon>
        <taxon>Ascomycota</taxon>
        <taxon>Pezizomycotina</taxon>
        <taxon>Leotiomycetes</taxon>
        <taxon>Thelebolales</taxon>
        <taxon>Thelebolaceae</taxon>
        <taxon>Pseudogymnoascus</taxon>
    </lineage>
</organism>
<dbReference type="STRING" id="342668.A0A1B8G9Q3"/>
<reference evidence="3" key="2">
    <citation type="journal article" date="2018" name="Nat. Commun.">
        <title>Extreme sensitivity to ultraviolet light in the fungal pathogen causing white-nose syndrome of bats.</title>
        <authorList>
            <person name="Palmer J.M."/>
            <person name="Drees K.P."/>
            <person name="Foster J.T."/>
            <person name="Lindner D.L."/>
        </authorList>
    </citation>
    <scope>NUCLEOTIDE SEQUENCE [LARGE SCALE GENOMIC DNA]</scope>
    <source>
        <strain evidence="3">UAMH 10579</strain>
    </source>
</reference>
<dbReference type="InterPro" id="IPR027417">
    <property type="entry name" value="P-loop_NTPase"/>
</dbReference>
<feature type="compositionally biased region" description="Low complexity" evidence="1">
    <location>
        <begin position="174"/>
        <end position="188"/>
    </location>
</feature>
<dbReference type="Proteomes" id="UP000091956">
    <property type="component" value="Unassembled WGS sequence"/>
</dbReference>
<feature type="region of interest" description="Disordered" evidence="1">
    <location>
        <begin position="1"/>
        <end position="188"/>
    </location>
</feature>
<dbReference type="AlphaFoldDB" id="A0A1B8G9Q3"/>
<evidence type="ECO:0000313" key="2">
    <source>
        <dbReference type="EMBL" id="OBT92559.1"/>
    </source>
</evidence>
<dbReference type="Gene3D" id="3.40.50.300">
    <property type="entry name" value="P-loop containing nucleotide triphosphate hydrolases"/>
    <property type="match status" value="2"/>
</dbReference>
<feature type="compositionally biased region" description="Low complexity" evidence="1">
    <location>
        <begin position="85"/>
        <end position="111"/>
    </location>
</feature>
<sequence>MSDSPGSDSSSGSDTSSEESPGNYELRMNELGMAEVLSFSYARSPSPPALEDPKTPEATSSTSSPSAVGTPVSTSSGTLSAEAGSPTSTSSRTLSLQAGTPTSTSSKTLSLQAGTPTSTSEEDDPYPVAQSPTSTFSESTSAAAPKTPTKSPAAKNPPCTSLSAPYPESWTEKLWSPPSSPELPSQLSLHLPSPVRISPEPFSPAPWWPVSSSPTPEPGARTTPASPPPPPPERVVIAIAGPTSSGKTTLSNLLLHVFGNGSATPGSGFTSVALHQDDYFVPSNLPTGPQVQWAECYLEEWMGECLASRACMFKGFTVEEADRITPVHEEILIREYRDVHARRWNAPHFDAEVLSLQLRSGKNRDTRLVTDFFALAIAIARAKASMLDSDMEIAERGMVTDYSFLLEKPSIDGPEIEDNEYGPRDPSPFIKEEESIKGDGSVNGVEPIEIYESIEKDEHIEVYESIEKDESIEKYESTKNGDPIKEEEPILEDEILGHDEVWNITKYRIHKPRWPPYKVDHGIYGPYLQDPTMVVPKKGKSGYIKNPIKPNSLIPHHCFAVEPNSLQYPELPDGTRKLLPVIVNLRLQVQRWIEAMTTLNELAGFPGLNFIDGKFRGIVFVEGFTILQPAEVDPAAHQPNYDLSLFLSATREGTRKRRFARKEYNKPLMKRYMTWREKSYFDGVAWPAFVEEHQWIFNMTPQQAKEGLMPDAKYENVSDLAKERGLEVRPGEMGIKETLEWAMRKIMNEFGFKEKTAREKWVEEKNAREYLAKEQNDWNMWVDEENAFHMWVNKENVREMSADEDNDGDVVEQEQPGEWIQENLMDEDDIDFMFEIEKRNLDITDAIHRECRDDGQVRDDADPYWGRHGAVEDEDFDYAADPWWGMQDDNLVEEVYYSGDFKNLDWEGDDGMQAFGTSDSELSQGGFCKI</sequence>
<accession>A0A1B8G9Q3</accession>
<feature type="compositionally biased region" description="Low complexity" evidence="1">
    <location>
        <begin position="58"/>
        <end position="78"/>
    </location>
</feature>
<feature type="compositionally biased region" description="Low complexity" evidence="1">
    <location>
        <begin position="131"/>
        <end position="154"/>
    </location>
</feature>
<dbReference type="GeneID" id="28843049"/>
<feature type="compositionally biased region" description="Low complexity" evidence="1">
    <location>
        <begin position="1"/>
        <end position="22"/>
    </location>
</feature>
<evidence type="ECO:0000256" key="1">
    <source>
        <dbReference type="SAM" id="MobiDB-lite"/>
    </source>
</evidence>
<dbReference type="SUPFAM" id="SSF52540">
    <property type="entry name" value="P-loop containing nucleoside triphosphate hydrolases"/>
    <property type="match status" value="1"/>
</dbReference>
<feature type="region of interest" description="Disordered" evidence="1">
    <location>
        <begin position="203"/>
        <end position="231"/>
    </location>
</feature>
<keyword evidence="2" id="KW-0808">Transferase</keyword>
<proteinExistence type="predicted"/>
<dbReference type="GO" id="GO:0016301">
    <property type="term" value="F:kinase activity"/>
    <property type="evidence" value="ECO:0007669"/>
    <property type="project" value="UniProtKB-KW"/>
</dbReference>
<reference evidence="2 3" key="1">
    <citation type="submission" date="2016-03" db="EMBL/GenBank/DDBJ databases">
        <title>Comparative genomics of Pseudogymnoascus destructans, the fungus causing white-nose syndrome of bats.</title>
        <authorList>
            <person name="Palmer J.M."/>
            <person name="Drees K.P."/>
            <person name="Foster J.T."/>
            <person name="Lindner D.L."/>
        </authorList>
    </citation>
    <scope>NUCLEOTIDE SEQUENCE [LARGE SCALE GENOMIC DNA]</scope>
    <source>
        <strain evidence="2 3">UAMH 10579</strain>
    </source>
</reference>
<dbReference type="RefSeq" id="XP_018126292.1">
    <property type="nucleotide sequence ID" value="XM_018279075.2"/>
</dbReference>
<dbReference type="EMBL" id="KV460265">
    <property type="protein sequence ID" value="OBT92559.1"/>
    <property type="molecule type" value="Genomic_DNA"/>
</dbReference>
<dbReference type="OrthoDB" id="3440354at2759"/>
<gene>
    <name evidence="2" type="primary">NRK1_2</name>
    <name evidence="2" type="ORF">VE01_09663</name>
</gene>
<evidence type="ECO:0000313" key="3">
    <source>
        <dbReference type="Proteomes" id="UP000091956"/>
    </source>
</evidence>